<organism evidence="1 2">
    <name type="scientific">Periplaneta americana</name>
    <name type="common">American cockroach</name>
    <name type="synonym">Blatta americana</name>
    <dbReference type="NCBI Taxonomy" id="6978"/>
    <lineage>
        <taxon>Eukaryota</taxon>
        <taxon>Metazoa</taxon>
        <taxon>Ecdysozoa</taxon>
        <taxon>Arthropoda</taxon>
        <taxon>Hexapoda</taxon>
        <taxon>Insecta</taxon>
        <taxon>Pterygota</taxon>
        <taxon>Neoptera</taxon>
        <taxon>Polyneoptera</taxon>
        <taxon>Dictyoptera</taxon>
        <taxon>Blattodea</taxon>
        <taxon>Blattoidea</taxon>
        <taxon>Blattidae</taxon>
        <taxon>Blattinae</taxon>
        <taxon>Periplaneta</taxon>
    </lineage>
</organism>
<name>A0ABQ8TGT8_PERAM</name>
<evidence type="ECO:0000313" key="2">
    <source>
        <dbReference type="Proteomes" id="UP001148838"/>
    </source>
</evidence>
<accession>A0ABQ8TGT8</accession>
<proteinExistence type="predicted"/>
<reference evidence="1 2" key="1">
    <citation type="journal article" date="2022" name="Allergy">
        <title>Genome assembly and annotation of Periplaneta americana reveal a comprehensive cockroach allergen profile.</title>
        <authorList>
            <person name="Wang L."/>
            <person name="Xiong Q."/>
            <person name="Saelim N."/>
            <person name="Wang L."/>
            <person name="Nong W."/>
            <person name="Wan A.T."/>
            <person name="Shi M."/>
            <person name="Liu X."/>
            <person name="Cao Q."/>
            <person name="Hui J.H.L."/>
            <person name="Sookrung N."/>
            <person name="Leung T.F."/>
            <person name="Tungtrongchitr A."/>
            <person name="Tsui S.K.W."/>
        </authorList>
    </citation>
    <scope>NUCLEOTIDE SEQUENCE [LARGE SCALE GENOMIC DNA]</scope>
    <source>
        <strain evidence="1">PWHHKU_190912</strain>
    </source>
</reference>
<keyword evidence="2" id="KW-1185">Reference proteome</keyword>
<gene>
    <name evidence="1" type="ORF">ANN_06933</name>
</gene>
<protein>
    <submittedName>
        <fullName evidence="1">Uncharacterized protein</fullName>
    </submittedName>
</protein>
<evidence type="ECO:0000313" key="1">
    <source>
        <dbReference type="EMBL" id="KAJ4445132.1"/>
    </source>
</evidence>
<dbReference type="EMBL" id="JAJSOF020000011">
    <property type="protein sequence ID" value="KAJ4445132.1"/>
    <property type="molecule type" value="Genomic_DNA"/>
</dbReference>
<sequence>MDLREVGYDDRDWINLAQDRDQWREPPGSLKASKSFFLLFLFQNTDFSFFLPFSLPFSHILTQYRFPRRFAGKIASLCYVTKDTVRELINGHEMSKSHRRSSENGIICEQHQGSPYYLLLHYTNPFCGDNTQKSMSRGSKVAAPPLDLSCATPVTWPGDIYITDNHQVKK</sequence>
<comment type="caution">
    <text evidence="1">The sequence shown here is derived from an EMBL/GenBank/DDBJ whole genome shotgun (WGS) entry which is preliminary data.</text>
</comment>
<dbReference type="Proteomes" id="UP001148838">
    <property type="component" value="Unassembled WGS sequence"/>
</dbReference>